<dbReference type="SUPFAM" id="SSF46894">
    <property type="entry name" value="C-terminal effector domain of the bipartite response regulators"/>
    <property type="match status" value="1"/>
</dbReference>
<evidence type="ECO:0000256" key="3">
    <source>
        <dbReference type="SAM" id="Phobius"/>
    </source>
</evidence>
<dbReference type="GO" id="GO:0006355">
    <property type="term" value="P:regulation of DNA-templated transcription"/>
    <property type="evidence" value="ECO:0007669"/>
    <property type="project" value="InterPro"/>
</dbReference>
<sequence>MEVCYEAERMTLSRANLSTTLGSNESDLLLALIAGITDKEAIISQVWGARGLVVSDSSYYKTVHALRSKLVDVGVPRDSLKTLPKRGLILLCEITMVSADVAVERDMPLHLEQDRPRASSGANEQPVGNDSKQSGSSETVAGKAELAEERQNAVMAPLPLRDGWIRRNSHLFLPALAFLGASLPVIYAYLMFHKPPDLEAWKRVWESDGATLYAEQSENMSKDDVLAAMAGFEPALVLKDSNYYVRKPLSQLLVSCVKPESHGEALCVNYLRVGKK</sequence>
<evidence type="ECO:0000259" key="4">
    <source>
        <dbReference type="SMART" id="SM00862"/>
    </source>
</evidence>
<proteinExistence type="predicted"/>
<dbReference type="AlphaFoldDB" id="A0A1L7NAE2"/>
<evidence type="ECO:0000256" key="2">
    <source>
        <dbReference type="SAM" id="MobiDB-lite"/>
    </source>
</evidence>
<protein>
    <recommendedName>
        <fullName evidence="4">OmpR/PhoB-type domain-containing protein</fullName>
    </recommendedName>
</protein>
<gene>
    <name evidence="5" type="ORF">KF715C_ch18400</name>
</gene>
<evidence type="ECO:0000313" key="6">
    <source>
        <dbReference type="Proteomes" id="UP000218731"/>
    </source>
</evidence>
<keyword evidence="3" id="KW-1133">Transmembrane helix</keyword>
<evidence type="ECO:0000256" key="1">
    <source>
        <dbReference type="ARBA" id="ARBA00023125"/>
    </source>
</evidence>
<dbReference type="GO" id="GO:0003677">
    <property type="term" value="F:DNA binding"/>
    <property type="evidence" value="ECO:0007669"/>
    <property type="project" value="UniProtKB-KW"/>
</dbReference>
<feature type="compositionally biased region" description="Polar residues" evidence="2">
    <location>
        <begin position="120"/>
        <end position="139"/>
    </location>
</feature>
<dbReference type="GO" id="GO:0000160">
    <property type="term" value="P:phosphorelay signal transduction system"/>
    <property type="evidence" value="ECO:0007669"/>
    <property type="project" value="InterPro"/>
</dbReference>
<keyword evidence="3" id="KW-0812">Transmembrane</keyword>
<dbReference type="RefSeq" id="WP_096425830.1">
    <property type="nucleotide sequence ID" value="NZ_AP015029.1"/>
</dbReference>
<evidence type="ECO:0000313" key="5">
    <source>
        <dbReference type="EMBL" id="BAW22413.1"/>
    </source>
</evidence>
<dbReference type="EMBL" id="AP015029">
    <property type="protein sequence ID" value="BAW22413.1"/>
    <property type="molecule type" value="Genomic_DNA"/>
</dbReference>
<dbReference type="Proteomes" id="UP000218731">
    <property type="component" value="Chromosome 1"/>
</dbReference>
<reference evidence="5 6" key="1">
    <citation type="submission" date="2015-11" db="EMBL/GenBank/DDBJ databases">
        <title>Complete genome sequencing of a biphenyl-degrading bacterium, Pseudomonas putida KF715 (=NBRC110667).</title>
        <authorList>
            <person name="Suenaga H."/>
            <person name="Fujihara N."/>
            <person name="Watanabe T."/>
            <person name="Hirose J."/>
            <person name="Kimura N."/>
            <person name="Yamazoe A."/>
            <person name="Hosoyama A."/>
            <person name="Shimodaira J."/>
            <person name="Furukawa K."/>
        </authorList>
    </citation>
    <scope>NUCLEOTIDE SEQUENCE [LARGE SCALE GENOMIC DNA]</scope>
    <source>
        <strain evidence="5 6">KF715</strain>
    </source>
</reference>
<accession>A0A1L7NAE2</accession>
<keyword evidence="1" id="KW-0238">DNA-binding</keyword>
<keyword evidence="3" id="KW-0472">Membrane</keyword>
<dbReference type="InterPro" id="IPR016032">
    <property type="entry name" value="Sig_transdc_resp-reg_C-effctor"/>
</dbReference>
<dbReference type="InterPro" id="IPR001867">
    <property type="entry name" value="OmpR/PhoB-type_DNA-bd"/>
</dbReference>
<dbReference type="Gene3D" id="1.10.10.10">
    <property type="entry name" value="Winged helix-like DNA-binding domain superfamily/Winged helix DNA-binding domain"/>
    <property type="match status" value="1"/>
</dbReference>
<feature type="transmembrane region" description="Helical" evidence="3">
    <location>
        <begin position="171"/>
        <end position="192"/>
    </location>
</feature>
<organism evidence="5 6">
    <name type="scientific">Pseudomonas putida</name>
    <name type="common">Arthrobacter siderocapsulatus</name>
    <dbReference type="NCBI Taxonomy" id="303"/>
    <lineage>
        <taxon>Bacteria</taxon>
        <taxon>Pseudomonadati</taxon>
        <taxon>Pseudomonadota</taxon>
        <taxon>Gammaproteobacteria</taxon>
        <taxon>Pseudomonadales</taxon>
        <taxon>Pseudomonadaceae</taxon>
        <taxon>Pseudomonas</taxon>
    </lineage>
</organism>
<name>A0A1L7NAE2_PSEPU</name>
<feature type="domain" description="OmpR/PhoB-type" evidence="4">
    <location>
        <begin position="16"/>
        <end position="90"/>
    </location>
</feature>
<feature type="region of interest" description="Disordered" evidence="2">
    <location>
        <begin position="113"/>
        <end position="142"/>
    </location>
</feature>
<dbReference type="SMART" id="SM00862">
    <property type="entry name" value="Trans_reg_C"/>
    <property type="match status" value="1"/>
</dbReference>
<dbReference type="InterPro" id="IPR036388">
    <property type="entry name" value="WH-like_DNA-bd_sf"/>
</dbReference>